<feature type="domain" description="Methylamine utilisation protein MauE" evidence="6">
    <location>
        <begin position="5"/>
        <end position="130"/>
    </location>
</feature>
<protein>
    <recommendedName>
        <fullName evidence="6">Methylamine utilisation protein MauE domain-containing protein</fullName>
    </recommendedName>
</protein>
<dbReference type="EMBL" id="BAABCP010000001">
    <property type="protein sequence ID" value="GAA3930456.1"/>
    <property type="molecule type" value="Genomic_DNA"/>
</dbReference>
<keyword evidence="2 5" id="KW-0812">Transmembrane</keyword>
<name>A0ABP7MUF5_9MICO</name>
<evidence type="ECO:0000256" key="5">
    <source>
        <dbReference type="SAM" id="Phobius"/>
    </source>
</evidence>
<keyword evidence="4 5" id="KW-0472">Membrane</keyword>
<organism evidence="7 8">
    <name type="scientific">Microbacterium soli</name>
    <dbReference type="NCBI Taxonomy" id="446075"/>
    <lineage>
        <taxon>Bacteria</taxon>
        <taxon>Bacillati</taxon>
        <taxon>Actinomycetota</taxon>
        <taxon>Actinomycetes</taxon>
        <taxon>Micrococcales</taxon>
        <taxon>Microbacteriaceae</taxon>
        <taxon>Microbacterium</taxon>
    </lineage>
</organism>
<sequence>MPTALTIAPALIVAAVLLVSGVAKLRTPDDEAGWAELGVPAALRRAWLIRLHPIAEIVLAACLLLLGGVLGVLAAAVSTVLFLVYLVMVWLARRRTPDASCACFGERTPITTRTLLRNGWLVLLSALVLVGIGAAPLWGGAVAAAFADLPVVWPWLLALAGVAVTFVLTGRSSSAAGAVEEADGGTGAAAGGGASAGVAAGDGIAVDDDGLADYIRTRTPAVPVQLGDGTTENLRTLAGREPILLLAVSETCGACEPVIEGAPRWRELLPEVSVRLLLRSSPDQSALTSAEEPQTLHDPDDYVRGSIAEWRTPTAVLLGVDGLLAGGPVTGVEAIEDFIGDVYESLHGVRPPA</sequence>
<evidence type="ECO:0000256" key="1">
    <source>
        <dbReference type="ARBA" id="ARBA00004141"/>
    </source>
</evidence>
<keyword evidence="3 5" id="KW-1133">Transmembrane helix</keyword>
<evidence type="ECO:0000256" key="4">
    <source>
        <dbReference type="ARBA" id="ARBA00023136"/>
    </source>
</evidence>
<evidence type="ECO:0000313" key="8">
    <source>
        <dbReference type="Proteomes" id="UP001501591"/>
    </source>
</evidence>
<dbReference type="InterPro" id="IPR009908">
    <property type="entry name" value="Methylamine_util_MauE"/>
</dbReference>
<comment type="subcellular location">
    <subcellularLocation>
        <location evidence="1">Membrane</location>
        <topology evidence="1">Multi-pass membrane protein</topology>
    </subcellularLocation>
</comment>
<feature type="transmembrane region" description="Helical" evidence="5">
    <location>
        <begin position="152"/>
        <end position="169"/>
    </location>
</feature>
<keyword evidence="8" id="KW-1185">Reference proteome</keyword>
<evidence type="ECO:0000256" key="2">
    <source>
        <dbReference type="ARBA" id="ARBA00022692"/>
    </source>
</evidence>
<comment type="caution">
    <text evidence="7">The sequence shown here is derived from an EMBL/GenBank/DDBJ whole genome shotgun (WGS) entry which is preliminary data.</text>
</comment>
<gene>
    <name evidence="7" type="ORF">GCM10022383_06390</name>
</gene>
<evidence type="ECO:0000313" key="7">
    <source>
        <dbReference type="EMBL" id="GAA3930456.1"/>
    </source>
</evidence>
<proteinExistence type="predicted"/>
<feature type="transmembrane region" description="Helical" evidence="5">
    <location>
        <begin position="57"/>
        <end position="87"/>
    </location>
</feature>
<feature type="transmembrane region" description="Helical" evidence="5">
    <location>
        <begin position="120"/>
        <end position="146"/>
    </location>
</feature>
<accession>A0ABP7MUF5</accession>
<evidence type="ECO:0000259" key="6">
    <source>
        <dbReference type="Pfam" id="PF07291"/>
    </source>
</evidence>
<dbReference type="Proteomes" id="UP001501591">
    <property type="component" value="Unassembled WGS sequence"/>
</dbReference>
<evidence type="ECO:0000256" key="3">
    <source>
        <dbReference type="ARBA" id="ARBA00022989"/>
    </source>
</evidence>
<reference evidence="8" key="1">
    <citation type="journal article" date="2019" name="Int. J. Syst. Evol. Microbiol.">
        <title>The Global Catalogue of Microorganisms (GCM) 10K type strain sequencing project: providing services to taxonomists for standard genome sequencing and annotation.</title>
        <authorList>
            <consortium name="The Broad Institute Genomics Platform"/>
            <consortium name="The Broad Institute Genome Sequencing Center for Infectious Disease"/>
            <person name="Wu L."/>
            <person name="Ma J."/>
        </authorList>
    </citation>
    <scope>NUCLEOTIDE SEQUENCE [LARGE SCALE GENOMIC DNA]</scope>
    <source>
        <strain evidence="8">JCM 17024</strain>
    </source>
</reference>
<dbReference type="Pfam" id="PF07291">
    <property type="entry name" value="MauE"/>
    <property type="match status" value="1"/>
</dbReference>
<dbReference type="RefSeq" id="WP_344818057.1">
    <property type="nucleotide sequence ID" value="NZ_BAABCP010000001.1"/>
</dbReference>